<evidence type="ECO:0000313" key="2">
    <source>
        <dbReference type="Proteomes" id="UP000502823"/>
    </source>
</evidence>
<gene>
    <name evidence="1" type="ORF">Cfor_10014</name>
</gene>
<dbReference type="Proteomes" id="UP000502823">
    <property type="component" value="Unassembled WGS sequence"/>
</dbReference>
<organism evidence="1 2">
    <name type="scientific">Coptotermes formosanus</name>
    <name type="common">Formosan subterranean termite</name>
    <dbReference type="NCBI Taxonomy" id="36987"/>
    <lineage>
        <taxon>Eukaryota</taxon>
        <taxon>Metazoa</taxon>
        <taxon>Ecdysozoa</taxon>
        <taxon>Arthropoda</taxon>
        <taxon>Hexapoda</taxon>
        <taxon>Insecta</taxon>
        <taxon>Pterygota</taxon>
        <taxon>Neoptera</taxon>
        <taxon>Polyneoptera</taxon>
        <taxon>Dictyoptera</taxon>
        <taxon>Blattodea</taxon>
        <taxon>Blattoidea</taxon>
        <taxon>Termitoidae</taxon>
        <taxon>Rhinotermitidae</taxon>
        <taxon>Coptotermes</taxon>
    </lineage>
</organism>
<evidence type="ECO:0000313" key="1">
    <source>
        <dbReference type="EMBL" id="GFG33420.1"/>
    </source>
</evidence>
<reference evidence="2" key="1">
    <citation type="submission" date="2020-01" db="EMBL/GenBank/DDBJ databases">
        <title>Draft genome sequence of the Termite Coptotermes fromosanus.</title>
        <authorList>
            <person name="Itakura S."/>
            <person name="Yosikawa Y."/>
            <person name="Umezawa K."/>
        </authorList>
    </citation>
    <scope>NUCLEOTIDE SEQUENCE [LARGE SCALE GENOMIC DNA]</scope>
</reference>
<proteinExistence type="predicted"/>
<dbReference type="AlphaFoldDB" id="A0A6L2PPG1"/>
<dbReference type="InParanoid" id="A0A6L2PPG1"/>
<comment type="caution">
    <text evidence="1">The sequence shown here is derived from an EMBL/GenBank/DDBJ whole genome shotgun (WGS) entry which is preliminary data.</text>
</comment>
<name>A0A6L2PPG1_COPFO</name>
<accession>A0A6L2PPG1</accession>
<sequence length="81" mass="9518">MTLPHVVEGCFTVPCFRNFHVNILQFYLEDVPAATRGRMWLKYEGVPLHFRREVRKFSKINLKKGGLAETYRWLGPLSHLT</sequence>
<protein>
    <submittedName>
        <fullName evidence="1">Uncharacterized protein</fullName>
    </submittedName>
</protein>
<dbReference type="EMBL" id="BLKM01008356">
    <property type="protein sequence ID" value="GFG33420.1"/>
    <property type="molecule type" value="Genomic_DNA"/>
</dbReference>
<keyword evidence="2" id="KW-1185">Reference proteome</keyword>